<protein>
    <submittedName>
        <fullName evidence="2">Uncharacterized protein LOC100177666</fullName>
    </submittedName>
</protein>
<sequence length="158" mass="18647">MAPSSRNVCLKSMMNSRVFGVAFVFLVLFSFLPTSVDAAAVRPRYAAVHRREAFRESHCGENAVKFMRWFCKDDSFRFPFPFNRPHLIRKQNTFPSRVTHPFHHQYVRCCKHDCDTPEYTWMCDVHRSLKKCRKTPKSPKRAMCERDVLRANPLPYSK</sequence>
<reference evidence="2" key="1">
    <citation type="submission" date="2020-04" db="EMBL/GenBank/DDBJ databases">
        <authorList>
            <person name="Neveu A P."/>
        </authorList>
    </citation>
    <scope>NUCLEOTIDE SEQUENCE</scope>
    <source>
        <tissue evidence="2">Whole embryo</tissue>
    </source>
</reference>
<dbReference type="InterPro" id="IPR036438">
    <property type="entry name" value="Insulin-like_sf"/>
</dbReference>
<evidence type="ECO:0000313" key="2">
    <source>
        <dbReference type="EMBL" id="CAB3261911.1"/>
    </source>
</evidence>
<feature type="signal peptide" evidence="1">
    <location>
        <begin position="1"/>
        <end position="38"/>
    </location>
</feature>
<organism evidence="2">
    <name type="scientific">Phallusia mammillata</name>
    <dbReference type="NCBI Taxonomy" id="59560"/>
    <lineage>
        <taxon>Eukaryota</taxon>
        <taxon>Metazoa</taxon>
        <taxon>Chordata</taxon>
        <taxon>Tunicata</taxon>
        <taxon>Ascidiacea</taxon>
        <taxon>Phlebobranchia</taxon>
        <taxon>Ascidiidae</taxon>
        <taxon>Phallusia</taxon>
    </lineage>
</organism>
<gene>
    <name evidence="2" type="primary">LOC100177666</name>
</gene>
<dbReference type="EMBL" id="LR786537">
    <property type="protein sequence ID" value="CAB3261911.1"/>
    <property type="molecule type" value="mRNA"/>
</dbReference>
<proteinExistence type="evidence at transcript level"/>
<dbReference type="SUPFAM" id="SSF56994">
    <property type="entry name" value="Insulin-like"/>
    <property type="match status" value="1"/>
</dbReference>
<evidence type="ECO:0000256" key="1">
    <source>
        <dbReference type="SAM" id="SignalP"/>
    </source>
</evidence>
<name>A0A6F9DGY0_9ASCI</name>
<feature type="chain" id="PRO_5026102451" evidence="1">
    <location>
        <begin position="39"/>
        <end position="158"/>
    </location>
</feature>
<accession>A0A6F9DGY0</accession>
<keyword evidence="1" id="KW-0732">Signal</keyword>
<dbReference type="AlphaFoldDB" id="A0A6F9DGY0"/>